<dbReference type="EMBL" id="ML976979">
    <property type="protein sequence ID" value="KAF1962243.1"/>
    <property type="molecule type" value="Genomic_DNA"/>
</dbReference>
<dbReference type="Proteomes" id="UP000800035">
    <property type="component" value="Unassembled WGS sequence"/>
</dbReference>
<evidence type="ECO:0000256" key="3">
    <source>
        <dbReference type="ARBA" id="ARBA00022723"/>
    </source>
</evidence>
<name>A0A6A5UAR0_9PLEO</name>
<keyword evidence="4" id="KW-0408">Iron</keyword>
<keyword evidence="5" id="KW-1133">Transmembrane helix</keyword>
<keyword evidence="5" id="KW-0812">Transmembrane</keyword>
<dbReference type="SUPFAM" id="SSF48264">
    <property type="entry name" value="Cytochrome P450"/>
    <property type="match status" value="1"/>
</dbReference>
<evidence type="ECO:0000313" key="7">
    <source>
        <dbReference type="Proteomes" id="UP000800035"/>
    </source>
</evidence>
<keyword evidence="2" id="KW-0349">Heme</keyword>
<keyword evidence="7" id="KW-1185">Reference proteome</keyword>
<comment type="similarity">
    <text evidence="1">Belongs to the cytochrome P450 family.</text>
</comment>
<evidence type="ECO:0000256" key="2">
    <source>
        <dbReference type="ARBA" id="ARBA00022617"/>
    </source>
</evidence>
<dbReference type="InterPro" id="IPR036396">
    <property type="entry name" value="Cyt_P450_sf"/>
</dbReference>
<evidence type="ECO:0000256" key="1">
    <source>
        <dbReference type="ARBA" id="ARBA00010617"/>
    </source>
</evidence>
<dbReference type="InterPro" id="IPR050529">
    <property type="entry name" value="CYP450_sterol_14alpha_dmase"/>
</dbReference>
<evidence type="ECO:0000256" key="4">
    <source>
        <dbReference type="ARBA" id="ARBA00023004"/>
    </source>
</evidence>
<proteinExistence type="inferred from homology"/>
<organism evidence="6 7">
    <name type="scientific">Byssothecium circinans</name>
    <dbReference type="NCBI Taxonomy" id="147558"/>
    <lineage>
        <taxon>Eukaryota</taxon>
        <taxon>Fungi</taxon>
        <taxon>Dikarya</taxon>
        <taxon>Ascomycota</taxon>
        <taxon>Pezizomycotina</taxon>
        <taxon>Dothideomycetes</taxon>
        <taxon>Pleosporomycetidae</taxon>
        <taxon>Pleosporales</taxon>
        <taxon>Massarineae</taxon>
        <taxon>Massarinaceae</taxon>
        <taxon>Byssothecium</taxon>
    </lineage>
</organism>
<dbReference type="GO" id="GO:0016705">
    <property type="term" value="F:oxidoreductase activity, acting on paired donors, with incorporation or reduction of molecular oxygen"/>
    <property type="evidence" value="ECO:0007669"/>
    <property type="project" value="InterPro"/>
</dbReference>
<dbReference type="OrthoDB" id="3366823at2759"/>
<dbReference type="Gene3D" id="1.10.630.10">
    <property type="entry name" value="Cytochrome P450"/>
    <property type="match status" value="1"/>
</dbReference>
<keyword evidence="3" id="KW-0479">Metal-binding</keyword>
<evidence type="ECO:0000256" key="5">
    <source>
        <dbReference type="SAM" id="Phobius"/>
    </source>
</evidence>
<dbReference type="GO" id="GO:0008395">
    <property type="term" value="F:steroid hydroxylase activity"/>
    <property type="evidence" value="ECO:0007669"/>
    <property type="project" value="TreeGrafter"/>
</dbReference>
<accession>A0A6A5UAR0</accession>
<dbReference type="PANTHER" id="PTHR24304">
    <property type="entry name" value="CYTOCHROME P450 FAMILY 7"/>
    <property type="match status" value="1"/>
</dbReference>
<gene>
    <name evidence="6" type="ORF">CC80DRAFT_512505</name>
</gene>
<dbReference type="GO" id="GO:0005506">
    <property type="term" value="F:iron ion binding"/>
    <property type="evidence" value="ECO:0007669"/>
    <property type="project" value="InterPro"/>
</dbReference>
<protein>
    <submittedName>
        <fullName evidence="6">Cytochrome P450</fullName>
    </submittedName>
</protein>
<reference evidence="6" key="1">
    <citation type="journal article" date="2020" name="Stud. Mycol.">
        <title>101 Dothideomycetes genomes: a test case for predicting lifestyles and emergence of pathogens.</title>
        <authorList>
            <person name="Haridas S."/>
            <person name="Albert R."/>
            <person name="Binder M."/>
            <person name="Bloem J."/>
            <person name="Labutti K."/>
            <person name="Salamov A."/>
            <person name="Andreopoulos B."/>
            <person name="Baker S."/>
            <person name="Barry K."/>
            <person name="Bills G."/>
            <person name="Bluhm B."/>
            <person name="Cannon C."/>
            <person name="Castanera R."/>
            <person name="Culley D."/>
            <person name="Daum C."/>
            <person name="Ezra D."/>
            <person name="Gonzalez J."/>
            <person name="Henrissat B."/>
            <person name="Kuo A."/>
            <person name="Liang C."/>
            <person name="Lipzen A."/>
            <person name="Lutzoni F."/>
            <person name="Magnuson J."/>
            <person name="Mondo S."/>
            <person name="Nolan M."/>
            <person name="Ohm R."/>
            <person name="Pangilinan J."/>
            <person name="Park H.-J."/>
            <person name="Ramirez L."/>
            <person name="Alfaro M."/>
            <person name="Sun H."/>
            <person name="Tritt A."/>
            <person name="Yoshinaga Y."/>
            <person name="Zwiers L.-H."/>
            <person name="Turgeon B."/>
            <person name="Goodwin S."/>
            <person name="Spatafora J."/>
            <person name="Crous P."/>
            <person name="Grigoriev I."/>
        </authorList>
    </citation>
    <scope>NUCLEOTIDE SEQUENCE</scope>
    <source>
        <strain evidence="6">CBS 675.92</strain>
    </source>
</reference>
<dbReference type="AlphaFoldDB" id="A0A6A5UAR0"/>
<dbReference type="PANTHER" id="PTHR24304:SF2">
    <property type="entry name" value="24-HYDROXYCHOLESTEROL 7-ALPHA-HYDROXYLASE"/>
    <property type="match status" value="1"/>
</dbReference>
<sequence length="578" mass="65744">MFWLVGFLQRQSIPLVLSLVILIPFLIHYITTTLFYRTHGSKNSNRKPLTIPYWVPGFCHGLGLLSRPSAYLALLVKKYGDYAPFMVKVGLSSYLIIRDLDHVQQVFQTPNNAIATPDLEFYTKVLDAPPDAINYYKSVARRDTEGDKVHHAHVTIPRKYFTGPALKALTDTYISIFRRNMSNKMFQVNSWTQIEDLWSFFEIDITRAMTETLFGSALLKQYPKLAQDLCDFNSKIEEYLPGLPRFMVSASAAPRDRLLAQLKKWLQEKHGGTDFAKIDERDPMWDENKGSKYIQERDNVFANCPAFNYQGRAVESLSVLQRYIEPLNNSRSRTANLYSLVSIIMPFTFWSVVEVLRNPALVNFLTTEIAQHRDPKTNDLDITAITSLPNLQSLYTEIRRLRTATHSLRTVENTPIRLSGNWTVPKHTHILTFSQDLGLNTPLWADHAKANPHLLSRPLEEFWPDRFLVADKSRSTTRYRKGRHSVTTGTFDLRGQGVDVLCSMLGFADYGDAEREFATAVGTATLAVLLGEFEVEICDEGDVEGVVPLGWEGAWGCGRPVEGVKVRLRKRAEGEKVV</sequence>
<evidence type="ECO:0000313" key="6">
    <source>
        <dbReference type="EMBL" id="KAF1962243.1"/>
    </source>
</evidence>
<feature type="transmembrane region" description="Helical" evidence="5">
    <location>
        <begin position="12"/>
        <end position="36"/>
    </location>
</feature>
<keyword evidence="5" id="KW-0472">Membrane</keyword>
<dbReference type="GO" id="GO:0020037">
    <property type="term" value="F:heme binding"/>
    <property type="evidence" value="ECO:0007669"/>
    <property type="project" value="InterPro"/>
</dbReference>